<dbReference type="Gramene" id="Psat05G0194400-T1">
    <property type="protein sequence ID" value="KAI5404977.1"/>
    <property type="gene ID" value="KIW84_051944"/>
</dbReference>
<dbReference type="PANTHER" id="PTHR34222">
    <property type="entry name" value="GAG_PRE-INTEGRS DOMAIN-CONTAINING PROTEIN"/>
    <property type="match status" value="1"/>
</dbReference>
<gene>
    <name evidence="1" type="ORF">KIW84_051944</name>
</gene>
<protein>
    <submittedName>
        <fullName evidence="1">Uncharacterized protein</fullName>
    </submittedName>
</protein>
<keyword evidence="2" id="KW-1185">Reference proteome</keyword>
<evidence type="ECO:0000313" key="2">
    <source>
        <dbReference type="Proteomes" id="UP001058974"/>
    </source>
</evidence>
<reference evidence="1 2" key="1">
    <citation type="journal article" date="2022" name="Nat. Genet.">
        <title>Improved pea reference genome and pan-genome highlight genomic features and evolutionary characteristics.</title>
        <authorList>
            <person name="Yang T."/>
            <person name="Liu R."/>
            <person name="Luo Y."/>
            <person name="Hu S."/>
            <person name="Wang D."/>
            <person name="Wang C."/>
            <person name="Pandey M.K."/>
            <person name="Ge S."/>
            <person name="Xu Q."/>
            <person name="Li N."/>
            <person name="Li G."/>
            <person name="Huang Y."/>
            <person name="Saxena R.K."/>
            <person name="Ji Y."/>
            <person name="Li M."/>
            <person name="Yan X."/>
            <person name="He Y."/>
            <person name="Liu Y."/>
            <person name="Wang X."/>
            <person name="Xiang C."/>
            <person name="Varshney R.K."/>
            <person name="Ding H."/>
            <person name="Gao S."/>
            <person name="Zong X."/>
        </authorList>
    </citation>
    <scope>NUCLEOTIDE SEQUENCE [LARGE SCALE GENOMIC DNA]</scope>
    <source>
        <strain evidence="1 2">cv. Zhongwan 6</strain>
    </source>
</reference>
<organism evidence="1 2">
    <name type="scientific">Pisum sativum</name>
    <name type="common">Garden pea</name>
    <name type="synonym">Lathyrus oleraceus</name>
    <dbReference type="NCBI Taxonomy" id="3888"/>
    <lineage>
        <taxon>Eukaryota</taxon>
        <taxon>Viridiplantae</taxon>
        <taxon>Streptophyta</taxon>
        <taxon>Embryophyta</taxon>
        <taxon>Tracheophyta</taxon>
        <taxon>Spermatophyta</taxon>
        <taxon>Magnoliopsida</taxon>
        <taxon>eudicotyledons</taxon>
        <taxon>Gunneridae</taxon>
        <taxon>Pentapetalae</taxon>
        <taxon>rosids</taxon>
        <taxon>fabids</taxon>
        <taxon>Fabales</taxon>
        <taxon>Fabaceae</taxon>
        <taxon>Papilionoideae</taxon>
        <taxon>50 kb inversion clade</taxon>
        <taxon>NPAAA clade</taxon>
        <taxon>Hologalegina</taxon>
        <taxon>IRL clade</taxon>
        <taxon>Fabeae</taxon>
        <taxon>Lathyrus</taxon>
    </lineage>
</organism>
<accession>A0A9D5ABB8</accession>
<dbReference type="EMBL" id="JAMSHJ010000005">
    <property type="protein sequence ID" value="KAI5404977.1"/>
    <property type="molecule type" value="Genomic_DNA"/>
</dbReference>
<proteinExistence type="predicted"/>
<sequence length="203" mass="23214">MVVSLYFTQLKSLWDELNSIAHVNPCIYGNAKSILDQQNQDRAMEFLQGVHDHFSTVHSQILIIDPFLSIQRIYNLVRQEEKQKEINFRPLPAEESIALHTSKVSYRTQEKRRHPYCEHCNKHGHTIATCYQIHGFPNKPQKKSESSSSSSTNQLSSAQYQKLISLLAKEETMGPSMNLASTTFICIPFSWIIDSGLGNEEDD</sequence>
<name>A0A9D5ABB8_PEA</name>
<dbReference type="PANTHER" id="PTHR34222:SF99">
    <property type="entry name" value="PROTEIN, PUTATIVE-RELATED"/>
    <property type="match status" value="1"/>
</dbReference>
<dbReference type="Proteomes" id="UP001058974">
    <property type="component" value="Chromosome 5"/>
</dbReference>
<evidence type="ECO:0000313" key="1">
    <source>
        <dbReference type="EMBL" id="KAI5404977.1"/>
    </source>
</evidence>
<dbReference type="AlphaFoldDB" id="A0A9D5ABB8"/>
<comment type="caution">
    <text evidence="1">The sequence shown here is derived from an EMBL/GenBank/DDBJ whole genome shotgun (WGS) entry which is preliminary data.</text>
</comment>